<dbReference type="Gene3D" id="3.10.20.90">
    <property type="entry name" value="Phosphatidylinositol 3-kinase Catalytic Subunit, Chain A, domain 1"/>
    <property type="match status" value="1"/>
</dbReference>
<dbReference type="PRINTS" id="PR00348">
    <property type="entry name" value="UBIQUITIN"/>
</dbReference>
<evidence type="ECO:0000313" key="2">
    <source>
        <dbReference type="EMBL" id="CAE8687304.1"/>
    </source>
</evidence>
<gene>
    <name evidence="2" type="ORF">PGLA2088_LOCUS25412</name>
</gene>
<evidence type="ECO:0000259" key="1">
    <source>
        <dbReference type="PROSITE" id="PS50053"/>
    </source>
</evidence>
<dbReference type="Proteomes" id="UP000626109">
    <property type="component" value="Unassembled WGS sequence"/>
</dbReference>
<dbReference type="PANTHER" id="PTHR10666">
    <property type="entry name" value="UBIQUITIN"/>
    <property type="match status" value="1"/>
</dbReference>
<dbReference type="Pfam" id="PF00240">
    <property type="entry name" value="ubiquitin"/>
    <property type="match status" value="1"/>
</dbReference>
<sequence>MSSSHSVFAAATLIIARKPNIVRKVKAKESLSVQQDSAGFQNLRLKDGSTVVAYKPPVSVNLSVRTPIGKIIELKIPSASTVDEVKDAVEAMEGLPAHEFRLICSGEILDNTKRLLDYNIRNTSLKTTSLLLMRRVTI</sequence>
<protein>
    <recommendedName>
        <fullName evidence="1">Ubiquitin-like domain-containing protein</fullName>
    </recommendedName>
</protein>
<dbReference type="InterPro" id="IPR019956">
    <property type="entry name" value="Ubiquitin_dom"/>
</dbReference>
<dbReference type="SMART" id="SM00213">
    <property type="entry name" value="UBQ"/>
    <property type="match status" value="1"/>
</dbReference>
<dbReference type="InterPro" id="IPR000626">
    <property type="entry name" value="Ubiquitin-like_dom"/>
</dbReference>
<dbReference type="InterPro" id="IPR029071">
    <property type="entry name" value="Ubiquitin-like_domsf"/>
</dbReference>
<dbReference type="EMBL" id="CAJNNW010026726">
    <property type="protein sequence ID" value="CAE8687304.1"/>
    <property type="molecule type" value="Genomic_DNA"/>
</dbReference>
<dbReference type="CDD" id="cd17039">
    <property type="entry name" value="Ubl_ubiquitin_like"/>
    <property type="match status" value="1"/>
</dbReference>
<accession>A0A813JXZ2</accession>
<dbReference type="SUPFAM" id="SSF54236">
    <property type="entry name" value="Ubiquitin-like"/>
    <property type="match status" value="1"/>
</dbReference>
<name>A0A813JXZ2_POLGL</name>
<comment type="caution">
    <text evidence="2">The sequence shown here is derived from an EMBL/GenBank/DDBJ whole genome shotgun (WGS) entry which is preliminary data.</text>
</comment>
<organism evidence="2 3">
    <name type="scientific">Polarella glacialis</name>
    <name type="common">Dinoflagellate</name>
    <dbReference type="NCBI Taxonomy" id="89957"/>
    <lineage>
        <taxon>Eukaryota</taxon>
        <taxon>Sar</taxon>
        <taxon>Alveolata</taxon>
        <taxon>Dinophyceae</taxon>
        <taxon>Suessiales</taxon>
        <taxon>Suessiaceae</taxon>
        <taxon>Polarella</taxon>
    </lineage>
</organism>
<proteinExistence type="predicted"/>
<feature type="domain" description="Ubiquitin-like" evidence="1">
    <location>
        <begin position="60"/>
        <end position="124"/>
    </location>
</feature>
<evidence type="ECO:0000313" key="3">
    <source>
        <dbReference type="Proteomes" id="UP000626109"/>
    </source>
</evidence>
<dbReference type="InterPro" id="IPR050158">
    <property type="entry name" value="Ubiquitin_ubiquitin-like"/>
</dbReference>
<dbReference type="AlphaFoldDB" id="A0A813JXZ2"/>
<dbReference type="PROSITE" id="PS50053">
    <property type="entry name" value="UBIQUITIN_2"/>
    <property type="match status" value="1"/>
</dbReference>
<reference evidence="2" key="1">
    <citation type="submission" date="2021-02" db="EMBL/GenBank/DDBJ databases">
        <authorList>
            <person name="Dougan E. K."/>
            <person name="Rhodes N."/>
            <person name="Thang M."/>
            <person name="Chan C."/>
        </authorList>
    </citation>
    <scope>NUCLEOTIDE SEQUENCE</scope>
</reference>